<dbReference type="Gene3D" id="1.10.489.10">
    <property type="entry name" value="Chloroperoxidase-like"/>
    <property type="match status" value="1"/>
</dbReference>
<evidence type="ECO:0000256" key="8">
    <source>
        <dbReference type="SAM" id="Phobius"/>
    </source>
</evidence>
<dbReference type="PROSITE" id="PS51405">
    <property type="entry name" value="HEME_HALOPEROXIDASE"/>
    <property type="match status" value="1"/>
</dbReference>
<evidence type="ECO:0000256" key="3">
    <source>
        <dbReference type="ARBA" id="ARBA00022617"/>
    </source>
</evidence>
<organism evidence="10 11">
    <name type="scientific">Parasitella parasitica</name>
    <dbReference type="NCBI Taxonomy" id="35722"/>
    <lineage>
        <taxon>Eukaryota</taxon>
        <taxon>Fungi</taxon>
        <taxon>Fungi incertae sedis</taxon>
        <taxon>Mucoromycota</taxon>
        <taxon>Mucoromycotina</taxon>
        <taxon>Mucoromycetes</taxon>
        <taxon>Mucorales</taxon>
        <taxon>Mucorineae</taxon>
        <taxon>Mucoraceae</taxon>
        <taxon>Parasitella</taxon>
    </lineage>
</organism>
<dbReference type="SUPFAM" id="SSF47571">
    <property type="entry name" value="Cloroperoxidase"/>
    <property type="match status" value="1"/>
</dbReference>
<dbReference type="InterPro" id="IPR036851">
    <property type="entry name" value="Chloroperoxidase-like_sf"/>
</dbReference>
<name>A0A0B7NHB7_9FUNG</name>
<dbReference type="OrthoDB" id="407298at2759"/>
<evidence type="ECO:0000256" key="5">
    <source>
        <dbReference type="ARBA" id="ARBA00023002"/>
    </source>
</evidence>
<evidence type="ECO:0000256" key="6">
    <source>
        <dbReference type="ARBA" id="ARBA00023004"/>
    </source>
</evidence>
<evidence type="ECO:0000256" key="2">
    <source>
        <dbReference type="ARBA" id="ARBA00022559"/>
    </source>
</evidence>
<keyword evidence="8" id="KW-0812">Transmembrane</keyword>
<proteinExistence type="inferred from homology"/>
<keyword evidence="3" id="KW-0349">Heme</keyword>
<keyword evidence="5" id="KW-0560">Oxidoreductase</keyword>
<evidence type="ECO:0000313" key="10">
    <source>
        <dbReference type="EMBL" id="CEP14311.1"/>
    </source>
</evidence>
<dbReference type="Proteomes" id="UP000054107">
    <property type="component" value="Unassembled WGS sequence"/>
</dbReference>
<feature type="domain" description="Heme haloperoxidase family profile" evidence="9">
    <location>
        <begin position="57"/>
        <end position="287"/>
    </location>
</feature>
<evidence type="ECO:0000256" key="7">
    <source>
        <dbReference type="ARBA" id="ARBA00025795"/>
    </source>
</evidence>
<dbReference type="GO" id="GO:0004601">
    <property type="term" value="F:peroxidase activity"/>
    <property type="evidence" value="ECO:0007669"/>
    <property type="project" value="UniProtKB-KW"/>
</dbReference>
<evidence type="ECO:0000256" key="1">
    <source>
        <dbReference type="ARBA" id="ARBA00001970"/>
    </source>
</evidence>
<evidence type="ECO:0000259" key="9">
    <source>
        <dbReference type="PROSITE" id="PS51405"/>
    </source>
</evidence>
<evidence type="ECO:0000256" key="4">
    <source>
        <dbReference type="ARBA" id="ARBA00022723"/>
    </source>
</evidence>
<protein>
    <recommendedName>
        <fullName evidence="9">Heme haloperoxidase family profile domain-containing protein</fullName>
    </recommendedName>
</protein>
<keyword evidence="8" id="KW-0472">Membrane</keyword>
<dbReference type="InterPro" id="IPR000028">
    <property type="entry name" value="Chloroperoxidase"/>
</dbReference>
<dbReference type="EMBL" id="LN731131">
    <property type="protein sequence ID" value="CEP14311.1"/>
    <property type="molecule type" value="Genomic_DNA"/>
</dbReference>
<keyword evidence="4" id="KW-0479">Metal-binding</keyword>
<feature type="transmembrane region" description="Helical" evidence="8">
    <location>
        <begin position="28"/>
        <end position="47"/>
    </location>
</feature>
<evidence type="ECO:0000313" key="11">
    <source>
        <dbReference type="Proteomes" id="UP000054107"/>
    </source>
</evidence>
<comment type="similarity">
    <text evidence="7">Belongs to the chloroperoxidase family.</text>
</comment>
<keyword evidence="11" id="KW-1185">Reference proteome</keyword>
<sequence length="309" mass="35564">MSKSKKSSLTRINSPTSQKKSKSIATRIISTALAVLAAYFVFIVISIEVNGRRGVVSPDEWKELIKRHPYQRRDTDLRSPCPMLNTLANHGFIARDGRNIKSQDLFDALMLMGAPPSVSVLILNYVYFRLQEPHPQDPLWAQFKPLKTLDLDRLTIFDVLEHDVSLTRNDTLLAHPDTTYVVPAYVERMIKFAEMKNQGTSKGFFTRENEHDVRKLRWLESIRDNRNIHMDFFAQFASSTECSLLLDIIGRDGSISLPHLKSFLLNEAFPEDWHPRETTFPLKDLITKPMICWHGLRKSQVSLDLINEL</sequence>
<accession>A0A0B7NHB7</accession>
<keyword evidence="6" id="KW-0408">Iron</keyword>
<dbReference type="GO" id="GO:0046872">
    <property type="term" value="F:metal ion binding"/>
    <property type="evidence" value="ECO:0007669"/>
    <property type="project" value="UniProtKB-KW"/>
</dbReference>
<keyword evidence="2" id="KW-0575">Peroxidase</keyword>
<dbReference type="PANTHER" id="PTHR33577">
    <property type="entry name" value="STERIGMATOCYSTIN BIOSYNTHESIS PEROXIDASE STCC-RELATED"/>
    <property type="match status" value="1"/>
</dbReference>
<reference evidence="10 11" key="1">
    <citation type="submission" date="2014-09" db="EMBL/GenBank/DDBJ databases">
        <authorList>
            <person name="Ellenberger Sabrina"/>
        </authorList>
    </citation>
    <scope>NUCLEOTIDE SEQUENCE [LARGE SCALE GENOMIC DNA]</scope>
    <source>
        <strain evidence="10 11">CBS 412.66</strain>
    </source>
</reference>
<dbReference type="Pfam" id="PF01328">
    <property type="entry name" value="Peroxidase_2"/>
    <property type="match status" value="1"/>
</dbReference>
<gene>
    <name evidence="10" type="primary">PARPA_08484.1 scaffold 33134</name>
</gene>
<dbReference type="PANTHER" id="PTHR33577:SF18">
    <property type="entry name" value="HEME HALOPEROXIDASE FAMILY PROFILE DOMAIN-CONTAINING PROTEIN"/>
    <property type="match status" value="1"/>
</dbReference>
<comment type="cofactor">
    <cofactor evidence="1">
        <name>heme b</name>
        <dbReference type="ChEBI" id="CHEBI:60344"/>
    </cofactor>
</comment>
<keyword evidence="8" id="KW-1133">Transmembrane helix</keyword>
<dbReference type="STRING" id="35722.A0A0B7NHB7"/>
<dbReference type="AlphaFoldDB" id="A0A0B7NHB7"/>